<evidence type="ECO:0000256" key="11">
    <source>
        <dbReference type="ARBA" id="ARBA00024615"/>
    </source>
</evidence>
<evidence type="ECO:0000256" key="5">
    <source>
        <dbReference type="ARBA" id="ARBA00022448"/>
    </source>
</evidence>
<dbReference type="GO" id="GO:0034045">
    <property type="term" value="C:phagophore assembly site membrane"/>
    <property type="evidence" value="ECO:0007669"/>
    <property type="project" value="UniProtKB-SubCell"/>
</dbReference>
<evidence type="ECO:0000256" key="12">
    <source>
        <dbReference type="ARBA" id="ARBA00024631"/>
    </source>
</evidence>
<comment type="similarity">
    <text evidence="3">Belongs to the ATG2 family.</text>
</comment>
<evidence type="ECO:0000256" key="10">
    <source>
        <dbReference type="ARBA" id="ARBA00024479"/>
    </source>
</evidence>
<comment type="caution">
    <text evidence="14">The sequence shown here is derived from an EMBL/GenBank/DDBJ whole genome shotgun (WGS) entry which is preliminary data.</text>
</comment>
<feature type="region of interest" description="Disordered" evidence="13">
    <location>
        <begin position="2019"/>
        <end position="2038"/>
    </location>
</feature>
<feature type="compositionally biased region" description="Basic and acidic residues" evidence="13">
    <location>
        <begin position="2023"/>
        <end position="2038"/>
    </location>
</feature>
<keyword evidence="9" id="KW-0472">Membrane</keyword>
<dbReference type="PANTHER" id="PTHR13190">
    <property type="entry name" value="AUTOPHAGY-RELATED 2, ISOFORM A"/>
    <property type="match status" value="1"/>
</dbReference>
<evidence type="ECO:0000256" key="7">
    <source>
        <dbReference type="ARBA" id="ARBA00023006"/>
    </source>
</evidence>
<accession>A0A9W8Z1M9</accession>
<organism evidence="14 15">
    <name type="scientific">Gnomoniopsis smithogilvyi</name>
    <dbReference type="NCBI Taxonomy" id="1191159"/>
    <lineage>
        <taxon>Eukaryota</taxon>
        <taxon>Fungi</taxon>
        <taxon>Dikarya</taxon>
        <taxon>Ascomycota</taxon>
        <taxon>Pezizomycotina</taxon>
        <taxon>Sordariomycetes</taxon>
        <taxon>Sordariomycetidae</taxon>
        <taxon>Diaporthales</taxon>
        <taxon>Gnomoniaceae</taxon>
        <taxon>Gnomoniopsis</taxon>
    </lineage>
</organism>
<feature type="compositionally biased region" description="Low complexity" evidence="13">
    <location>
        <begin position="479"/>
        <end position="488"/>
    </location>
</feature>
<keyword evidence="6" id="KW-0256">Endoplasmic reticulum</keyword>
<feature type="compositionally biased region" description="Polar residues" evidence="13">
    <location>
        <begin position="286"/>
        <end position="305"/>
    </location>
</feature>
<dbReference type="GO" id="GO:0006869">
    <property type="term" value="P:lipid transport"/>
    <property type="evidence" value="ECO:0007669"/>
    <property type="project" value="UniProtKB-KW"/>
</dbReference>
<dbReference type="GO" id="GO:0032266">
    <property type="term" value="F:phosphatidylinositol-3-phosphate binding"/>
    <property type="evidence" value="ECO:0007669"/>
    <property type="project" value="TreeGrafter"/>
</dbReference>
<dbReference type="PANTHER" id="PTHR13190:SF1">
    <property type="entry name" value="AUTOPHAGY-RELATED 2, ISOFORM A"/>
    <property type="match status" value="1"/>
</dbReference>
<comment type="catalytic activity">
    <reaction evidence="10">
        <text>a 1,2-diacyl-sn-glycero-3-phospho-L-serine(in) = a 1,2-diacyl-sn-glycero-3-phospho-L-serine(out)</text>
        <dbReference type="Rhea" id="RHEA:38663"/>
        <dbReference type="ChEBI" id="CHEBI:57262"/>
    </reaction>
</comment>
<dbReference type="Proteomes" id="UP001140453">
    <property type="component" value="Unassembled WGS sequence"/>
</dbReference>
<dbReference type="Pfam" id="PF13329">
    <property type="entry name" value="ATG2_CAD"/>
    <property type="match status" value="1"/>
</dbReference>
<comment type="catalytic activity">
    <reaction evidence="11">
        <text>a 1,2-diacyl-sn-glycero-3-phosphoethanolamine(in) = a 1,2-diacyl-sn-glycero-3-phosphoethanolamine(out)</text>
        <dbReference type="Rhea" id="RHEA:38895"/>
        <dbReference type="ChEBI" id="CHEBI:64612"/>
    </reaction>
</comment>
<feature type="region of interest" description="Disordered" evidence="13">
    <location>
        <begin position="390"/>
        <end position="443"/>
    </location>
</feature>
<dbReference type="GO" id="GO:0034727">
    <property type="term" value="P:piecemeal microautophagy of the nucleus"/>
    <property type="evidence" value="ECO:0007669"/>
    <property type="project" value="TreeGrafter"/>
</dbReference>
<dbReference type="EMBL" id="JAPEVB010000001">
    <property type="protein sequence ID" value="KAJ4396090.1"/>
    <property type="molecule type" value="Genomic_DNA"/>
</dbReference>
<proteinExistence type="inferred from homology"/>
<name>A0A9W8Z1M9_9PEZI</name>
<keyword evidence="5" id="KW-0813">Transport</keyword>
<comment type="catalytic activity">
    <reaction evidence="12">
        <text>a 1,2-diacyl-sn-glycero-3-phosphocholine(in) = a 1,2-diacyl-sn-glycero-3-phosphocholine(out)</text>
        <dbReference type="Rhea" id="RHEA:38571"/>
        <dbReference type="ChEBI" id="CHEBI:57643"/>
    </reaction>
</comment>
<feature type="region of interest" description="Disordered" evidence="13">
    <location>
        <begin position="610"/>
        <end position="629"/>
    </location>
</feature>
<dbReference type="GO" id="GO:0000045">
    <property type="term" value="P:autophagosome assembly"/>
    <property type="evidence" value="ECO:0007669"/>
    <property type="project" value="TreeGrafter"/>
</dbReference>
<evidence type="ECO:0000256" key="4">
    <source>
        <dbReference type="ARBA" id="ARBA00018070"/>
    </source>
</evidence>
<feature type="compositionally biased region" description="Polar residues" evidence="13">
    <location>
        <begin position="316"/>
        <end position="334"/>
    </location>
</feature>
<gene>
    <name evidence="14" type="primary">ATG2</name>
    <name evidence="14" type="ORF">N0V93_000307</name>
</gene>
<dbReference type="GO" id="GO:0061709">
    <property type="term" value="P:reticulophagy"/>
    <property type="evidence" value="ECO:0007669"/>
    <property type="project" value="TreeGrafter"/>
</dbReference>
<sequence length="2038" mass="222305">MAGIFTSFRTSAMPKRLLRYAMAKFDIFEDDALDLENLDLGFGFKNLFEFKDVGLKVDKLTKQLALPAEYRIKKAKVSRLQITVPLDLYSSSIELVATGVHISLEVSSSDPREKASSTRKEKEPAREDLVPTAADLAQSFLETQPNQERRALEEALAAEKQDLGASVTSSEDGSEDDLAFGTGQGLSLPVFLTDFLQGVVDRTRVTIKDVALNLDIEIPVEPKAAETELVSIRLSLDELHVEGVTTQIQQDGDSKIVPKEGKRHILLSDIRASLITQAEVFSSLTRSPSMVSDTSKSPLTTQRSPTIAAKSFAPSGASSTTSILASSDRASSPRTLEDSEDALQIPYDMDDFRGAGDDQGLQEPRSSLSTPRASIYHEFSGPAEISAQLSTPNEEPLTWSSMLNSPTTSQNLQPDEGSLEKFSSSDSESDESEAHRSEDLSQSQYFSHDQAESMYMSAFSEAQSQRIPRESLPGSWGVDPSPRTSPDTSPRHLHSASPHVTSSGQEDTDTHLDEAAPSSAFPPAKVEATTNQPVPTEVTPRPSTDNLAHEAATQGPTKLVKEIVSLESISIYIPTRHKHIYVSTADRTAPMAESAVHNVPGAFSVHSAMPESTFEPEDDPGTTNNEDSGADSIEVHLAPLVLQFDTSVGFLLAVVVQKLLQASQRRSEAPPEKVDAVPNQVAAESVPNMMFSIQKISILFMEQIIGVANNVTRTPEFATPLHNPLLRAELENLSGNITQATSSKEAKFNLQRFCFGYHDSNIISFDQSLEMRKSVLTNVLEAGSDVSVQVTMKQDSTLCEVHTLPLRVMVDLQRLDETFTWFGGLSGFLHMGASMTSNTSYGKPAVKHPKPRGVRFDLPVQPVSEGKVHESMTSVRIEGLQLDLLGKMCGISVTTSAVNVTHQAHKLRLHITKLEASGPHKKASSTEPPVAIHVTNTRLTFLNSPRDSDLDRLLALIVPSEGQFDDDDDEIMVDTLLRQRRKGSVLDLEVGRVKVQMNQLYQLDSIPALVEEISRLGAVAKYLPEDDRPGLLTLALVHSVEAMVDIGGRIGYVDATATGFEVAHITFPALVAFAVKSVKVERNGIEELIGSASGPDSDLPTQPPALMARMIADQMEPVIKVRMRNVNIEYRVPTVMDLLDLSSESTPQEFDAMLAASVANLGDKAHHALAGAEPLYQQAPSASRTEQAKPTVINVGFRDCYIGLNPLGLTSKLAIMLIDTNVEIGMPADSDVNVVADLKRMALLLIDDVSLLETADEGPGLSRTRESDARKRMGMVSTLCSKGFVDICQIQAAKVTAHVRPGAQGQKHVDIELRDKLLVLETCADSTHTLIALAGALKPPTPPSRELEYDTQPMPIQDLMASVTENFFGTAEGAYNIDEDFAMTTDSIGGYSSDGELIDGTPLAMRPRFSSGEQEVAECMFDATTSSILSNPAPMANIDLMVDSEVRVQNDFFSTGPPPDMIAHHWHSNSNSYEEVDAATLRDSPVKVRVRDVHVIWHLFDGYDWQHTRNAITKNVEEVETQAFERRARSGRRSLDEPDSEDEDVIGDCLFNSIYVSIPARNDPRGLVGDINRQLDDDASVAATTVTTATTRTGTAQFRSRSKKLKLGRSKTHKIAFELSGLNVDLVQFAPPQDQKSFSSGQTEFAPGQTLASIDLRVNNLEIFDRLPTSTWKKFATYDMDAGERELGTNMVHVELVALKTKSHLAAVENVLRATVLPLRLHVDQDALDFITRFFQFKDDSQTPAHTSPSDEAFIQRAEINEIPVTLDFKPKRVDYTGLRGGRTSEFMNFVNLEGSRLKLRRIITYGVKGWETLGNLLNDTWTPDVKKTQLGGVLAGVGPTRHFVNVGSGLRDLIEIPIKEYQKDGRLVRGIGMGAAAFAQKTGTEIVKLGAKVAIGTQNVLQNAEGMLTGTSGAGEPMPIQVGWEDDDTDAEEKKQISLYADQPTGVAQGLRSAYSSLARDLSTARDAIIAVPTEVMESGNARGAAAAVLKRAPTIIFRPAIGASRAVGQALMGANNTMDPRNLRRMEDKYKPGSRR</sequence>
<dbReference type="GO" id="GO:0000422">
    <property type="term" value="P:autophagy of mitochondrion"/>
    <property type="evidence" value="ECO:0007669"/>
    <property type="project" value="TreeGrafter"/>
</dbReference>
<comment type="subcellular location">
    <subcellularLocation>
        <location evidence="1">Endoplasmic reticulum membrane</location>
        <topology evidence="1">Peripheral membrane protein</topology>
    </subcellularLocation>
    <subcellularLocation>
        <location evidence="2">Preautophagosomal structure membrane</location>
        <topology evidence="2">Peripheral membrane protein</topology>
    </subcellularLocation>
</comment>
<dbReference type="GO" id="GO:0043495">
    <property type="term" value="F:protein-membrane adaptor activity"/>
    <property type="evidence" value="ECO:0007669"/>
    <property type="project" value="TreeGrafter"/>
</dbReference>
<keyword evidence="8" id="KW-0445">Lipid transport</keyword>
<evidence type="ECO:0000313" key="15">
    <source>
        <dbReference type="Proteomes" id="UP001140453"/>
    </source>
</evidence>
<dbReference type="OrthoDB" id="18982at2759"/>
<evidence type="ECO:0000313" key="14">
    <source>
        <dbReference type="EMBL" id="KAJ4396090.1"/>
    </source>
</evidence>
<keyword evidence="15" id="KW-1185">Reference proteome</keyword>
<evidence type="ECO:0000256" key="3">
    <source>
        <dbReference type="ARBA" id="ARBA00009714"/>
    </source>
</evidence>
<dbReference type="GO" id="GO:0061908">
    <property type="term" value="C:phagophore"/>
    <property type="evidence" value="ECO:0007669"/>
    <property type="project" value="TreeGrafter"/>
</dbReference>
<evidence type="ECO:0000256" key="6">
    <source>
        <dbReference type="ARBA" id="ARBA00022824"/>
    </source>
</evidence>
<evidence type="ECO:0000256" key="13">
    <source>
        <dbReference type="SAM" id="MobiDB-lite"/>
    </source>
</evidence>
<evidence type="ECO:0000256" key="2">
    <source>
        <dbReference type="ARBA" id="ARBA00004623"/>
    </source>
</evidence>
<feature type="region of interest" description="Disordered" evidence="13">
    <location>
        <begin position="460"/>
        <end position="554"/>
    </location>
</feature>
<feature type="region of interest" description="Disordered" evidence="13">
    <location>
        <begin position="107"/>
        <end position="129"/>
    </location>
</feature>
<dbReference type="GO" id="GO:0005789">
    <property type="term" value="C:endoplasmic reticulum membrane"/>
    <property type="evidence" value="ECO:0007669"/>
    <property type="project" value="UniProtKB-SubCell"/>
</dbReference>
<feature type="region of interest" description="Disordered" evidence="13">
    <location>
        <begin position="286"/>
        <end position="370"/>
    </location>
</feature>
<evidence type="ECO:0000256" key="8">
    <source>
        <dbReference type="ARBA" id="ARBA00023055"/>
    </source>
</evidence>
<feature type="compositionally biased region" description="Polar residues" evidence="13">
    <location>
        <begin position="390"/>
        <end position="413"/>
    </location>
</feature>
<keyword evidence="7" id="KW-0072">Autophagy</keyword>
<reference evidence="14" key="1">
    <citation type="submission" date="2022-10" db="EMBL/GenBank/DDBJ databases">
        <title>Tapping the CABI collections for fungal endophytes: first genome assemblies for Collariella, Neodidymelliopsis, Ascochyta clinopodiicola, Didymella pomorum, Didymosphaeria variabile, Neocosmospora piperis and Neocucurbitaria cava.</title>
        <authorList>
            <person name="Hill R."/>
        </authorList>
    </citation>
    <scope>NUCLEOTIDE SEQUENCE</scope>
    <source>
        <strain evidence="14">IMI 355082</strain>
    </source>
</reference>
<feature type="compositionally biased region" description="Basic and acidic residues" evidence="13">
    <location>
        <begin position="110"/>
        <end position="129"/>
    </location>
</feature>
<dbReference type="InterPro" id="IPR026849">
    <property type="entry name" value="ATG2"/>
</dbReference>
<dbReference type="GO" id="GO:0061723">
    <property type="term" value="P:glycophagy"/>
    <property type="evidence" value="ECO:0007669"/>
    <property type="project" value="TreeGrafter"/>
</dbReference>
<protein>
    <recommendedName>
        <fullName evidence="4">Autophagy-related protein 2</fullName>
    </recommendedName>
</protein>
<evidence type="ECO:0000256" key="9">
    <source>
        <dbReference type="ARBA" id="ARBA00023136"/>
    </source>
</evidence>
<evidence type="ECO:0000256" key="1">
    <source>
        <dbReference type="ARBA" id="ARBA00004406"/>
    </source>
</evidence>